<dbReference type="AlphaFoldDB" id="A0A9N9FKB6"/>
<dbReference type="EMBL" id="CAJVPJ010000586">
    <property type="protein sequence ID" value="CAG8540223.1"/>
    <property type="molecule type" value="Genomic_DNA"/>
</dbReference>
<dbReference type="Proteomes" id="UP000789572">
    <property type="component" value="Unassembled WGS sequence"/>
</dbReference>
<feature type="non-terminal residue" evidence="1">
    <location>
        <position position="53"/>
    </location>
</feature>
<evidence type="ECO:0000313" key="1">
    <source>
        <dbReference type="EMBL" id="CAG8540223.1"/>
    </source>
</evidence>
<evidence type="ECO:0000313" key="2">
    <source>
        <dbReference type="Proteomes" id="UP000789572"/>
    </source>
</evidence>
<sequence length="53" mass="5908">MSILKGALERLVIEAHSHKQKELQVVCTQALDKLNQEIEALVQADKASDDAFM</sequence>
<accession>A0A9N9FKB6</accession>
<keyword evidence="2" id="KW-1185">Reference proteome</keyword>
<gene>
    <name evidence="1" type="ORF">POCULU_LOCUS4498</name>
</gene>
<name>A0A9N9FKB6_9GLOM</name>
<proteinExistence type="predicted"/>
<protein>
    <submittedName>
        <fullName evidence="1">4339_t:CDS:1</fullName>
    </submittedName>
</protein>
<reference evidence="1" key="1">
    <citation type="submission" date="2021-06" db="EMBL/GenBank/DDBJ databases">
        <authorList>
            <person name="Kallberg Y."/>
            <person name="Tangrot J."/>
            <person name="Rosling A."/>
        </authorList>
    </citation>
    <scope>NUCLEOTIDE SEQUENCE</scope>
    <source>
        <strain evidence="1">IA702</strain>
    </source>
</reference>
<comment type="caution">
    <text evidence="1">The sequence shown here is derived from an EMBL/GenBank/DDBJ whole genome shotgun (WGS) entry which is preliminary data.</text>
</comment>
<organism evidence="1 2">
    <name type="scientific">Paraglomus occultum</name>
    <dbReference type="NCBI Taxonomy" id="144539"/>
    <lineage>
        <taxon>Eukaryota</taxon>
        <taxon>Fungi</taxon>
        <taxon>Fungi incertae sedis</taxon>
        <taxon>Mucoromycota</taxon>
        <taxon>Glomeromycotina</taxon>
        <taxon>Glomeromycetes</taxon>
        <taxon>Paraglomerales</taxon>
        <taxon>Paraglomeraceae</taxon>
        <taxon>Paraglomus</taxon>
    </lineage>
</organism>
<dbReference type="OrthoDB" id="2440218at2759"/>